<dbReference type="InterPro" id="IPR001878">
    <property type="entry name" value="Znf_CCHC"/>
</dbReference>
<evidence type="ECO:0000313" key="5">
    <source>
        <dbReference type="WBParaSite" id="jg11617"/>
    </source>
</evidence>
<keyword evidence="1" id="KW-0863">Zinc-finger</keyword>
<feature type="compositionally biased region" description="Low complexity" evidence="2">
    <location>
        <begin position="147"/>
        <end position="158"/>
    </location>
</feature>
<dbReference type="Proteomes" id="UP000887574">
    <property type="component" value="Unplaced"/>
</dbReference>
<dbReference type="InterPro" id="IPR040676">
    <property type="entry name" value="DUF5641"/>
</dbReference>
<dbReference type="PANTHER" id="PTHR47331">
    <property type="entry name" value="PHD-TYPE DOMAIN-CONTAINING PROTEIN"/>
    <property type="match status" value="1"/>
</dbReference>
<feature type="region of interest" description="Disordered" evidence="2">
    <location>
        <begin position="139"/>
        <end position="164"/>
    </location>
</feature>
<name>A0A915CS40_9BILA</name>
<organism evidence="4 5">
    <name type="scientific">Ditylenchus dipsaci</name>
    <dbReference type="NCBI Taxonomy" id="166011"/>
    <lineage>
        <taxon>Eukaryota</taxon>
        <taxon>Metazoa</taxon>
        <taxon>Ecdysozoa</taxon>
        <taxon>Nematoda</taxon>
        <taxon>Chromadorea</taxon>
        <taxon>Rhabditida</taxon>
        <taxon>Tylenchina</taxon>
        <taxon>Tylenchomorpha</taxon>
        <taxon>Sphaerularioidea</taxon>
        <taxon>Anguinidae</taxon>
        <taxon>Anguininae</taxon>
        <taxon>Ditylenchus</taxon>
    </lineage>
</organism>
<keyword evidence="1" id="KW-0862">Zinc</keyword>
<feature type="domain" description="CCHC-type" evidence="3">
    <location>
        <begin position="105"/>
        <end position="119"/>
    </location>
</feature>
<keyword evidence="1" id="KW-0479">Metal-binding</keyword>
<feature type="region of interest" description="Disordered" evidence="2">
    <location>
        <begin position="1"/>
        <end position="30"/>
    </location>
</feature>
<dbReference type="SMART" id="SM00343">
    <property type="entry name" value="ZnF_C2HC"/>
    <property type="match status" value="2"/>
</dbReference>
<feature type="compositionally biased region" description="Low complexity" evidence="2">
    <location>
        <begin position="390"/>
        <end position="402"/>
    </location>
</feature>
<feature type="region of interest" description="Disordered" evidence="2">
    <location>
        <begin position="381"/>
        <end position="417"/>
    </location>
</feature>
<dbReference type="GO" id="GO:0008270">
    <property type="term" value="F:zinc ion binding"/>
    <property type="evidence" value="ECO:0007669"/>
    <property type="project" value="UniProtKB-KW"/>
</dbReference>
<dbReference type="Pfam" id="PF18701">
    <property type="entry name" value="DUF5641"/>
    <property type="match status" value="1"/>
</dbReference>
<reference evidence="5" key="1">
    <citation type="submission" date="2022-11" db="UniProtKB">
        <authorList>
            <consortium name="WormBaseParasite"/>
        </authorList>
    </citation>
    <scope>IDENTIFICATION</scope>
</reference>
<sequence>MMQKKPVKIGLRISSERNRDSPKINNPKNDYLRFPRSTKSYISEAQTSSSISPQQPTLAFINPPSVPTTQQPKWPCIFCQNQQHYSSKCSMTREERFKKLRELQKCFKCLRNGHAAKDCASTCGWCAQNHHRILCPNIWKPSPTSRNQQQGNTGGNTTPLGTGADIGSRGLTATHLRQEKKWWNGPEFLQKTEQEYPSNPQIPDFWPGAVKTILVQVEAIINSRPITFLSHDQTFPQPLSPSDFLMPLKGGVPPTELADSEYTPQKSTRETLLELWEKQLQALNSFWCQWSADYLLSLKERYQKITQSRPVPKVGEVVLVWQEKMPRGLWRYAVITALLKNSDQAVSNAEIRFANGRTSRRSIGHLFPLETSEEFENRALEHDHQTVQRTSSGQSSGTQSSSPLAERTGGFQTSRILRDREKIKKPARFRTIITDFEDNYDPDGAI</sequence>
<dbReference type="AlphaFoldDB" id="A0A915CS40"/>
<dbReference type="PROSITE" id="PS50158">
    <property type="entry name" value="ZF_CCHC"/>
    <property type="match status" value="1"/>
</dbReference>
<proteinExistence type="predicted"/>
<evidence type="ECO:0000256" key="1">
    <source>
        <dbReference type="PROSITE-ProRule" id="PRU00047"/>
    </source>
</evidence>
<protein>
    <submittedName>
        <fullName evidence="5">CCHC-type domain-containing protein</fullName>
    </submittedName>
</protein>
<keyword evidence="4" id="KW-1185">Reference proteome</keyword>
<dbReference type="GO" id="GO:0003676">
    <property type="term" value="F:nucleic acid binding"/>
    <property type="evidence" value="ECO:0007669"/>
    <property type="project" value="InterPro"/>
</dbReference>
<evidence type="ECO:0000256" key="2">
    <source>
        <dbReference type="SAM" id="MobiDB-lite"/>
    </source>
</evidence>
<dbReference type="WBParaSite" id="jg11617">
    <property type="protein sequence ID" value="jg11617"/>
    <property type="gene ID" value="jg11617"/>
</dbReference>
<accession>A0A915CS40</accession>
<evidence type="ECO:0000259" key="3">
    <source>
        <dbReference type="PROSITE" id="PS50158"/>
    </source>
</evidence>
<evidence type="ECO:0000313" key="4">
    <source>
        <dbReference type="Proteomes" id="UP000887574"/>
    </source>
</evidence>